<dbReference type="Proteomes" id="UP001317085">
    <property type="component" value="Unassembled WGS sequence"/>
</dbReference>
<reference evidence="1 2" key="1">
    <citation type="submission" date="2022-02" db="EMBL/GenBank/DDBJ databases">
        <title>Comparative genomics of the first Antarctic Pseudomonas spp. capable of biotransforming 2,4,6-Trinitrotoluene.</title>
        <authorList>
            <person name="Cabrera M.A."/>
            <person name="Marquez S.L."/>
            <person name="Perez-Donoso J.M."/>
        </authorList>
    </citation>
    <scope>NUCLEOTIDE SEQUENCE [LARGE SCALE GENOMIC DNA]</scope>
    <source>
        <strain evidence="1 2">TNT11</strain>
    </source>
</reference>
<accession>A0ABT0EMS4</accession>
<proteinExistence type="predicted"/>
<sequence length="213" mass="23917">MVSSYRKGWAASFLFSLLMLTVNKMNYAKAMYDYDDQDLVAGLPIAGCMEENKWEESSFRPIDEYKLNLGALGLLANNNRVVFIPAPIYDAIIECIRYVYGNSPIPNRNKFYVEDKVAFHIGFGLSNGKYVISFLFANVALVNDSHIVNVYTRTPAYPGACDDVTDPVSKKWCMGELNFKNGDPTKTHLCTNSYQDPCGSRYIKGMGGYYPAN</sequence>
<organism evidence="1 2">
    <name type="scientific">Pseudomonas emilianonis</name>
    <dbReference type="NCBI Taxonomy" id="2915812"/>
    <lineage>
        <taxon>Bacteria</taxon>
        <taxon>Pseudomonadati</taxon>
        <taxon>Pseudomonadota</taxon>
        <taxon>Gammaproteobacteria</taxon>
        <taxon>Pseudomonadales</taxon>
        <taxon>Pseudomonadaceae</taxon>
        <taxon>Pseudomonas</taxon>
    </lineage>
</organism>
<evidence type="ECO:0000313" key="2">
    <source>
        <dbReference type="Proteomes" id="UP001317085"/>
    </source>
</evidence>
<comment type="caution">
    <text evidence="1">The sequence shown here is derived from an EMBL/GenBank/DDBJ whole genome shotgun (WGS) entry which is preliminary data.</text>
</comment>
<evidence type="ECO:0000313" key="1">
    <source>
        <dbReference type="EMBL" id="MCK1786867.1"/>
    </source>
</evidence>
<protein>
    <submittedName>
        <fullName evidence="1">Uncharacterized protein</fullName>
    </submittedName>
</protein>
<gene>
    <name evidence="1" type="ORF">L9Z73_21720</name>
</gene>
<name>A0ABT0EMS4_9PSED</name>
<dbReference type="RefSeq" id="WP_247405289.1">
    <property type="nucleotide sequence ID" value="NZ_JAKNRV010000265.1"/>
</dbReference>
<keyword evidence="2" id="KW-1185">Reference proteome</keyword>
<dbReference type="EMBL" id="JAKNRV010000265">
    <property type="protein sequence ID" value="MCK1786867.1"/>
    <property type="molecule type" value="Genomic_DNA"/>
</dbReference>